<reference evidence="1 2" key="1">
    <citation type="submission" date="2014-04" db="EMBL/GenBank/DDBJ databases">
        <authorList>
            <consortium name="DOE Joint Genome Institute"/>
            <person name="Kuo A."/>
            <person name="Gay G."/>
            <person name="Dore J."/>
            <person name="Kohler A."/>
            <person name="Nagy L.G."/>
            <person name="Floudas D."/>
            <person name="Copeland A."/>
            <person name="Barry K.W."/>
            <person name="Cichocki N."/>
            <person name="Veneault-Fourrey C."/>
            <person name="LaButti K."/>
            <person name="Lindquist E.A."/>
            <person name="Lipzen A."/>
            <person name="Lundell T."/>
            <person name="Morin E."/>
            <person name="Murat C."/>
            <person name="Sun H."/>
            <person name="Tunlid A."/>
            <person name="Henrissat B."/>
            <person name="Grigoriev I.V."/>
            <person name="Hibbett D.S."/>
            <person name="Martin F."/>
            <person name="Nordberg H.P."/>
            <person name="Cantor M.N."/>
            <person name="Hua S.X."/>
        </authorList>
    </citation>
    <scope>NUCLEOTIDE SEQUENCE [LARGE SCALE GENOMIC DNA]</scope>
    <source>
        <strain evidence="2">h7</strain>
    </source>
</reference>
<dbReference type="Proteomes" id="UP000053424">
    <property type="component" value="Unassembled WGS sequence"/>
</dbReference>
<sequence>MTWFMPELIQLTSPQTRLDSPPRQTIPDVRGPGYRSAWLKHQLAPFFAISPRTGELLDFRKNSRFSILGGSKSFGSLGRVLQCGYYGKKCPIALPTSGKQNTYIAKTSSLLLISFFDLVLSLFRELPDCYVVS</sequence>
<keyword evidence="2" id="KW-1185">Reference proteome</keyword>
<dbReference type="HOGENOM" id="CLU_1906978_0_0_1"/>
<name>A0A0C2YPL3_HEBCY</name>
<dbReference type="EMBL" id="KN831776">
    <property type="protein sequence ID" value="KIM42982.1"/>
    <property type="molecule type" value="Genomic_DNA"/>
</dbReference>
<dbReference type="AlphaFoldDB" id="A0A0C2YPL3"/>
<accession>A0A0C2YPL3</accession>
<gene>
    <name evidence="1" type="ORF">M413DRAFT_443800</name>
</gene>
<organism evidence="1 2">
    <name type="scientific">Hebeloma cylindrosporum</name>
    <dbReference type="NCBI Taxonomy" id="76867"/>
    <lineage>
        <taxon>Eukaryota</taxon>
        <taxon>Fungi</taxon>
        <taxon>Dikarya</taxon>
        <taxon>Basidiomycota</taxon>
        <taxon>Agaricomycotina</taxon>
        <taxon>Agaricomycetes</taxon>
        <taxon>Agaricomycetidae</taxon>
        <taxon>Agaricales</taxon>
        <taxon>Agaricineae</taxon>
        <taxon>Hymenogastraceae</taxon>
        <taxon>Hebeloma</taxon>
    </lineage>
</organism>
<reference evidence="2" key="2">
    <citation type="submission" date="2015-01" db="EMBL/GenBank/DDBJ databases">
        <title>Evolutionary Origins and Diversification of the Mycorrhizal Mutualists.</title>
        <authorList>
            <consortium name="DOE Joint Genome Institute"/>
            <consortium name="Mycorrhizal Genomics Consortium"/>
            <person name="Kohler A."/>
            <person name="Kuo A."/>
            <person name="Nagy L.G."/>
            <person name="Floudas D."/>
            <person name="Copeland A."/>
            <person name="Barry K.W."/>
            <person name="Cichocki N."/>
            <person name="Veneault-Fourrey C."/>
            <person name="LaButti K."/>
            <person name="Lindquist E.A."/>
            <person name="Lipzen A."/>
            <person name="Lundell T."/>
            <person name="Morin E."/>
            <person name="Murat C."/>
            <person name="Riley R."/>
            <person name="Ohm R."/>
            <person name="Sun H."/>
            <person name="Tunlid A."/>
            <person name="Henrissat B."/>
            <person name="Grigoriev I.V."/>
            <person name="Hibbett D.S."/>
            <person name="Martin F."/>
        </authorList>
    </citation>
    <scope>NUCLEOTIDE SEQUENCE [LARGE SCALE GENOMIC DNA]</scope>
    <source>
        <strain evidence="2">h7</strain>
    </source>
</reference>
<protein>
    <submittedName>
        <fullName evidence="1">Uncharacterized protein</fullName>
    </submittedName>
</protein>
<evidence type="ECO:0000313" key="1">
    <source>
        <dbReference type="EMBL" id="KIM42982.1"/>
    </source>
</evidence>
<proteinExistence type="predicted"/>
<evidence type="ECO:0000313" key="2">
    <source>
        <dbReference type="Proteomes" id="UP000053424"/>
    </source>
</evidence>